<feature type="chain" id="PRO_5025694577" evidence="2">
    <location>
        <begin position="21"/>
        <end position="161"/>
    </location>
</feature>
<evidence type="ECO:0000256" key="1">
    <source>
        <dbReference type="SAM" id="MobiDB-lite"/>
    </source>
</evidence>
<reference evidence="3" key="1">
    <citation type="journal article" date="2020" name="Stud. Mycol.">
        <title>101 Dothideomycetes genomes: a test case for predicting lifestyles and emergence of pathogens.</title>
        <authorList>
            <person name="Haridas S."/>
            <person name="Albert R."/>
            <person name="Binder M."/>
            <person name="Bloem J."/>
            <person name="Labutti K."/>
            <person name="Salamov A."/>
            <person name="Andreopoulos B."/>
            <person name="Baker S."/>
            <person name="Barry K."/>
            <person name="Bills G."/>
            <person name="Bluhm B."/>
            <person name="Cannon C."/>
            <person name="Castanera R."/>
            <person name="Culley D."/>
            <person name="Daum C."/>
            <person name="Ezra D."/>
            <person name="Gonzalez J."/>
            <person name="Henrissat B."/>
            <person name="Kuo A."/>
            <person name="Liang C."/>
            <person name="Lipzen A."/>
            <person name="Lutzoni F."/>
            <person name="Magnuson J."/>
            <person name="Mondo S."/>
            <person name="Nolan M."/>
            <person name="Ohm R."/>
            <person name="Pangilinan J."/>
            <person name="Park H.-J."/>
            <person name="Ramirez L."/>
            <person name="Alfaro M."/>
            <person name="Sun H."/>
            <person name="Tritt A."/>
            <person name="Yoshinaga Y."/>
            <person name="Zwiers L.-H."/>
            <person name="Turgeon B."/>
            <person name="Goodwin S."/>
            <person name="Spatafora J."/>
            <person name="Crous P."/>
            <person name="Grigoriev I."/>
        </authorList>
    </citation>
    <scope>NUCLEOTIDE SEQUENCE</scope>
    <source>
        <strain evidence="3">CBS 473.64</strain>
    </source>
</reference>
<dbReference type="Proteomes" id="UP000799753">
    <property type="component" value="Unassembled WGS sequence"/>
</dbReference>
<organism evidence="3 4">
    <name type="scientific">Massarina eburnea CBS 473.64</name>
    <dbReference type="NCBI Taxonomy" id="1395130"/>
    <lineage>
        <taxon>Eukaryota</taxon>
        <taxon>Fungi</taxon>
        <taxon>Dikarya</taxon>
        <taxon>Ascomycota</taxon>
        <taxon>Pezizomycotina</taxon>
        <taxon>Dothideomycetes</taxon>
        <taxon>Pleosporomycetidae</taxon>
        <taxon>Pleosporales</taxon>
        <taxon>Massarineae</taxon>
        <taxon>Massarinaceae</taxon>
        <taxon>Massarina</taxon>
    </lineage>
</organism>
<keyword evidence="2" id="KW-0732">Signal</keyword>
<gene>
    <name evidence="3" type="ORF">P280DRAFT_514583</name>
</gene>
<dbReference type="EMBL" id="MU006778">
    <property type="protein sequence ID" value="KAF2645132.1"/>
    <property type="molecule type" value="Genomic_DNA"/>
</dbReference>
<feature type="region of interest" description="Disordered" evidence="1">
    <location>
        <begin position="58"/>
        <end position="80"/>
    </location>
</feature>
<feature type="signal peptide" evidence="2">
    <location>
        <begin position="1"/>
        <end position="20"/>
    </location>
</feature>
<evidence type="ECO:0000313" key="4">
    <source>
        <dbReference type="Proteomes" id="UP000799753"/>
    </source>
</evidence>
<protein>
    <submittedName>
        <fullName evidence="3">Uncharacterized protein</fullName>
    </submittedName>
</protein>
<accession>A0A6A6SCZ1</accession>
<feature type="compositionally biased region" description="Basic and acidic residues" evidence="1">
    <location>
        <begin position="143"/>
        <end position="161"/>
    </location>
</feature>
<name>A0A6A6SCZ1_9PLEO</name>
<proteinExistence type="predicted"/>
<evidence type="ECO:0000256" key="2">
    <source>
        <dbReference type="SAM" id="SignalP"/>
    </source>
</evidence>
<sequence length="161" mass="17686">MKPLIPTALLSASILSPTNALYIPGASPDNGEYHSLHARADLIQGQCYNGQILDPDLKQDNSSHTRHTKRAASAVTKDGALFRSPKDTKLVYWRSWKAEINAGGGSTPGPSSPLNQITVMQNEERTTSDARQYSNKKVRKGLKKEQDGQKPAKEEEQTKTI</sequence>
<keyword evidence="4" id="KW-1185">Reference proteome</keyword>
<evidence type="ECO:0000313" key="3">
    <source>
        <dbReference type="EMBL" id="KAF2645132.1"/>
    </source>
</evidence>
<dbReference type="AlphaFoldDB" id="A0A6A6SCZ1"/>
<feature type="region of interest" description="Disordered" evidence="1">
    <location>
        <begin position="101"/>
        <end position="161"/>
    </location>
</feature>